<keyword evidence="6" id="KW-1185">Reference proteome</keyword>
<dbReference type="InterPro" id="IPR006905">
    <property type="entry name" value="Flavin_halogenase"/>
</dbReference>
<dbReference type="GO" id="GO:0004497">
    <property type="term" value="F:monooxygenase activity"/>
    <property type="evidence" value="ECO:0007669"/>
    <property type="project" value="UniProtKB-KW"/>
</dbReference>
<dbReference type="HOGENOM" id="CLU_024648_4_2_1"/>
<evidence type="ECO:0000256" key="3">
    <source>
        <dbReference type="ARBA" id="ARBA00023033"/>
    </source>
</evidence>
<keyword evidence="3" id="KW-0503">Monooxygenase</keyword>
<dbReference type="PANTHER" id="PTHR43747:SF5">
    <property type="entry name" value="FAD-BINDING DOMAIN-CONTAINING PROTEIN"/>
    <property type="match status" value="1"/>
</dbReference>
<evidence type="ECO:0000313" key="5">
    <source>
        <dbReference type="EMBL" id="EPE31185.1"/>
    </source>
</evidence>
<sequence>MLATNEIPSQCTVLVIGGGPGGSYAAAALAREGVSTVVLEAEKFPRYHVGESMLASMRHFLRFIDLDKEFDAYGFKKKVGAAFKLNGRNREGYTDFLASGGPDNYAWNVIRSEADEILFKHAGKSGASMHDGVRVDQIYFDNVESQSATNGNRESLGRPKSASYTNHSTGASGTIKFDYLIDASGRAGILTSKYLKTRKFNQGLKNLANWGYWKNTGAYAVNTAREDSPYFEALTDESGWAWFIPLHNNTTSVGVVMNQELAVAKKRSYGSTQELYMAALKLAPNITELLGNGEVVTNIRSASDYSYNSSTYAIPYARVVGDAGCFIDPFFSSGVHLAFAGALSAATTICAAIRGHCDEASAAKWHSRKVADGYERFTLVVLSGYRQMRKQQEPVLADFDEDNFDRAFEFFRPIIQGTADISDKLAQSELSKTLDFCAFAFEPNSPEERIKLLEKSSNNGTVIATAAEGSYTEKEVSFHANLTIEEERIAKRIRARKMMRMDDSLGIENFRTDVIDGLAPFLKRGSLGLVTPMGCEVKG</sequence>
<evidence type="ECO:0000256" key="1">
    <source>
        <dbReference type="ARBA" id="ARBA00005706"/>
    </source>
</evidence>
<gene>
    <name evidence="5" type="ORF">GLAREA_04152</name>
</gene>
<dbReference type="PRINTS" id="PR00420">
    <property type="entry name" value="RNGMNOXGNASE"/>
</dbReference>
<name>S3D006_GLAL2</name>
<dbReference type="OMA" id="KSMPYAY"/>
<dbReference type="InterPro" id="IPR036188">
    <property type="entry name" value="FAD/NAD-bd_sf"/>
</dbReference>
<accession>S3D006</accession>
<dbReference type="Gene3D" id="3.50.50.60">
    <property type="entry name" value="FAD/NAD(P)-binding domain"/>
    <property type="match status" value="1"/>
</dbReference>
<dbReference type="Pfam" id="PF04820">
    <property type="entry name" value="Trp_halogenase"/>
    <property type="match status" value="2"/>
</dbReference>
<dbReference type="AlphaFoldDB" id="S3D006"/>
<dbReference type="RefSeq" id="XP_008082596.1">
    <property type="nucleotide sequence ID" value="XM_008084405.1"/>
</dbReference>
<dbReference type="GeneID" id="19463207"/>
<proteinExistence type="inferred from homology"/>
<evidence type="ECO:0000313" key="6">
    <source>
        <dbReference type="Proteomes" id="UP000016922"/>
    </source>
</evidence>
<evidence type="ECO:0000256" key="2">
    <source>
        <dbReference type="ARBA" id="ARBA00023002"/>
    </source>
</evidence>
<dbReference type="PANTHER" id="PTHR43747">
    <property type="entry name" value="FAD-BINDING PROTEIN"/>
    <property type="match status" value="1"/>
</dbReference>
<dbReference type="SUPFAM" id="SSF51905">
    <property type="entry name" value="FAD/NAD(P)-binding domain"/>
    <property type="match status" value="1"/>
</dbReference>
<dbReference type="InterPro" id="IPR050816">
    <property type="entry name" value="Flavin-dep_Halogenase_NPB"/>
</dbReference>
<protein>
    <submittedName>
        <fullName evidence="5">FAD/NAD(P)-binding protein</fullName>
    </submittedName>
</protein>
<organism evidence="5 6">
    <name type="scientific">Glarea lozoyensis (strain ATCC 20868 / MF5171)</name>
    <dbReference type="NCBI Taxonomy" id="1116229"/>
    <lineage>
        <taxon>Eukaryota</taxon>
        <taxon>Fungi</taxon>
        <taxon>Dikarya</taxon>
        <taxon>Ascomycota</taxon>
        <taxon>Pezizomycotina</taxon>
        <taxon>Leotiomycetes</taxon>
        <taxon>Helotiales</taxon>
        <taxon>Helotiaceae</taxon>
        <taxon>Glarea</taxon>
    </lineage>
</organism>
<dbReference type="eggNOG" id="ENOG502QW6Y">
    <property type="taxonomic scope" value="Eukaryota"/>
</dbReference>
<evidence type="ECO:0000256" key="4">
    <source>
        <dbReference type="SAM" id="MobiDB-lite"/>
    </source>
</evidence>
<dbReference type="Proteomes" id="UP000016922">
    <property type="component" value="Unassembled WGS sequence"/>
</dbReference>
<dbReference type="OrthoDB" id="3340390at2759"/>
<dbReference type="KEGG" id="glz:GLAREA_04152"/>
<keyword evidence="2" id="KW-0560">Oxidoreductase</keyword>
<dbReference type="EMBL" id="KE145363">
    <property type="protein sequence ID" value="EPE31185.1"/>
    <property type="molecule type" value="Genomic_DNA"/>
</dbReference>
<reference evidence="5 6" key="1">
    <citation type="journal article" date="2013" name="BMC Genomics">
        <title>Genomics-driven discovery of the pneumocandin biosynthetic gene cluster in the fungus Glarea lozoyensis.</title>
        <authorList>
            <person name="Chen L."/>
            <person name="Yue Q."/>
            <person name="Zhang X."/>
            <person name="Xiang M."/>
            <person name="Wang C."/>
            <person name="Li S."/>
            <person name="Che Y."/>
            <person name="Ortiz-Lopez F.J."/>
            <person name="Bills G.F."/>
            <person name="Liu X."/>
            <person name="An Z."/>
        </authorList>
    </citation>
    <scope>NUCLEOTIDE SEQUENCE [LARGE SCALE GENOMIC DNA]</scope>
    <source>
        <strain evidence="6">ATCC 20868 / MF5171</strain>
    </source>
</reference>
<feature type="region of interest" description="Disordered" evidence="4">
    <location>
        <begin position="146"/>
        <end position="167"/>
    </location>
</feature>
<comment type="similarity">
    <text evidence="1">Belongs to the flavin-dependent halogenase family.</text>
</comment>